<dbReference type="FunFam" id="3.30.420.40:FF:000012">
    <property type="entry name" value="tRNA N6-adenosine threonylcarbamoyltransferase"/>
    <property type="match status" value="1"/>
</dbReference>
<evidence type="ECO:0000259" key="9">
    <source>
        <dbReference type="Pfam" id="PF00814"/>
    </source>
</evidence>
<protein>
    <recommendedName>
        <fullName evidence="1">N(6)-L-threonylcarbamoyladenine synthase</fullName>
        <ecNumber evidence="1">2.3.1.234</ecNumber>
    </recommendedName>
</protein>
<evidence type="ECO:0000256" key="4">
    <source>
        <dbReference type="ARBA" id="ARBA00022694"/>
    </source>
</evidence>
<keyword evidence="5" id="KW-0479">Metal-binding</keyword>
<keyword evidence="4" id="KW-0819">tRNA processing</keyword>
<feature type="domain" description="Gcp-like" evidence="9">
    <location>
        <begin position="27"/>
        <end position="311"/>
    </location>
</feature>
<keyword evidence="6" id="KW-0408">Iron</keyword>
<dbReference type="EC" id="2.3.1.234" evidence="1"/>
<dbReference type="InterPro" id="IPR017861">
    <property type="entry name" value="KAE1/TsaD"/>
</dbReference>
<organism evidence="10">
    <name type="scientific">hydrothermal vent metagenome</name>
    <dbReference type="NCBI Taxonomy" id="652676"/>
    <lineage>
        <taxon>unclassified sequences</taxon>
        <taxon>metagenomes</taxon>
        <taxon>ecological metagenomes</taxon>
    </lineage>
</organism>
<dbReference type="HAMAP" id="MF_01445">
    <property type="entry name" value="TsaD"/>
    <property type="match status" value="1"/>
</dbReference>
<dbReference type="GO" id="GO:0046872">
    <property type="term" value="F:metal ion binding"/>
    <property type="evidence" value="ECO:0007669"/>
    <property type="project" value="UniProtKB-KW"/>
</dbReference>
<comment type="catalytic activity">
    <reaction evidence="8">
        <text>L-threonylcarbamoyladenylate + adenosine(37) in tRNA = N(6)-L-threonylcarbamoyladenosine(37) in tRNA + AMP + H(+)</text>
        <dbReference type="Rhea" id="RHEA:37059"/>
        <dbReference type="Rhea" id="RHEA-COMP:10162"/>
        <dbReference type="Rhea" id="RHEA-COMP:10163"/>
        <dbReference type="ChEBI" id="CHEBI:15378"/>
        <dbReference type="ChEBI" id="CHEBI:73682"/>
        <dbReference type="ChEBI" id="CHEBI:74411"/>
        <dbReference type="ChEBI" id="CHEBI:74418"/>
        <dbReference type="ChEBI" id="CHEBI:456215"/>
        <dbReference type="EC" id="2.3.1.234"/>
    </reaction>
</comment>
<accession>A0A3B1C8D3</accession>
<evidence type="ECO:0000256" key="3">
    <source>
        <dbReference type="ARBA" id="ARBA00022679"/>
    </source>
</evidence>
<dbReference type="NCBIfam" id="TIGR03723">
    <property type="entry name" value="T6A_TsaD_YgjD"/>
    <property type="match status" value="1"/>
</dbReference>
<dbReference type="Gene3D" id="3.30.420.40">
    <property type="match status" value="2"/>
</dbReference>
<evidence type="ECO:0000313" key="10">
    <source>
        <dbReference type="EMBL" id="VAX20943.1"/>
    </source>
</evidence>
<dbReference type="PANTHER" id="PTHR11735:SF6">
    <property type="entry name" value="TRNA N6-ADENOSINE THREONYLCARBAMOYLTRANSFERASE, MITOCHONDRIAL"/>
    <property type="match status" value="1"/>
</dbReference>
<gene>
    <name evidence="10" type="ORF">MNBD_NITROSPINAE03-477</name>
</gene>
<evidence type="ECO:0000256" key="6">
    <source>
        <dbReference type="ARBA" id="ARBA00023004"/>
    </source>
</evidence>
<keyword evidence="3 10" id="KW-0808">Transferase</keyword>
<dbReference type="GO" id="GO:0002949">
    <property type="term" value="P:tRNA threonylcarbamoyladenosine modification"/>
    <property type="evidence" value="ECO:0007669"/>
    <property type="project" value="InterPro"/>
</dbReference>
<dbReference type="InterPro" id="IPR043129">
    <property type="entry name" value="ATPase_NBD"/>
</dbReference>
<dbReference type="AlphaFoldDB" id="A0A3B1C8D3"/>
<dbReference type="InterPro" id="IPR000905">
    <property type="entry name" value="Gcp-like_dom"/>
</dbReference>
<dbReference type="GO" id="GO:0061711">
    <property type="term" value="F:tRNA N(6)-L-threonylcarbamoyladenine synthase activity"/>
    <property type="evidence" value="ECO:0007669"/>
    <property type="project" value="UniProtKB-EC"/>
</dbReference>
<evidence type="ECO:0000256" key="1">
    <source>
        <dbReference type="ARBA" id="ARBA00012156"/>
    </source>
</evidence>
<dbReference type="NCBIfam" id="TIGR00329">
    <property type="entry name" value="gcp_kae1"/>
    <property type="match status" value="1"/>
</dbReference>
<dbReference type="FunFam" id="3.30.420.40:FF:000040">
    <property type="entry name" value="tRNA N6-adenosine threonylcarbamoyltransferase"/>
    <property type="match status" value="1"/>
</dbReference>
<evidence type="ECO:0000256" key="2">
    <source>
        <dbReference type="ARBA" id="ARBA00022490"/>
    </source>
</evidence>
<keyword evidence="2" id="KW-0963">Cytoplasm</keyword>
<dbReference type="PANTHER" id="PTHR11735">
    <property type="entry name" value="TRNA N6-ADENOSINE THREONYLCARBAMOYLTRANSFERASE"/>
    <property type="match status" value="1"/>
</dbReference>
<reference evidence="10" key="1">
    <citation type="submission" date="2018-06" db="EMBL/GenBank/DDBJ databases">
        <authorList>
            <person name="Zhirakovskaya E."/>
        </authorList>
    </citation>
    <scope>NUCLEOTIDE SEQUENCE</scope>
</reference>
<dbReference type="SUPFAM" id="SSF53067">
    <property type="entry name" value="Actin-like ATPase domain"/>
    <property type="match status" value="2"/>
</dbReference>
<proteinExistence type="inferred from homology"/>
<dbReference type="CDD" id="cd24133">
    <property type="entry name" value="ASKHA_NBD_TsaD_bac"/>
    <property type="match status" value="1"/>
</dbReference>
<evidence type="ECO:0000256" key="5">
    <source>
        <dbReference type="ARBA" id="ARBA00022723"/>
    </source>
</evidence>
<dbReference type="PRINTS" id="PR00789">
    <property type="entry name" value="OSIALOPTASE"/>
</dbReference>
<name>A0A3B1C8D3_9ZZZZ</name>
<evidence type="ECO:0000256" key="7">
    <source>
        <dbReference type="ARBA" id="ARBA00023315"/>
    </source>
</evidence>
<evidence type="ECO:0000256" key="8">
    <source>
        <dbReference type="ARBA" id="ARBA00048117"/>
    </source>
</evidence>
<sequence length="344" mass="36266">MVENLITLGLETSCDETAVAVVEGRFNILSSVVASQDEIHAKYGGIVPELACRRHVEMIRPLVKEALDTAGVTLDRVGLVAATRGPGLVGALLVGLSYAKALAWGRKLPFAGVNHLAGHVMSAFVQQPGAPLPAIALLVSGGHTELFKVERIGELVHLGGTRDDAVGEAFDKVAKMLSLGYPGGPIVEKMAQQGEPVYDIPVAMANSGTLDFSFSGPKTAVKQLINKLEKEGSGPNVADICASFQRAAVDALVLKTSLAIEKHDPASILIVGGVASNGALRRAMSRLGEKRSVEVVFPRPELCTDNAVMIASAGACNFIDDPQNPEWRDYLALDADPSWMPGTP</sequence>
<keyword evidence="7 10" id="KW-0012">Acyltransferase</keyword>
<dbReference type="EMBL" id="UOGB01000190">
    <property type="protein sequence ID" value="VAX20943.1"/>
    <property type="molecule type" value="Genomic_DNA"/>
</dbReference>
<dbReference type="Pfam" id="PF00814">
    <property type="entry name" value="TsaD"/>
    <property type="match status" value="1"/>
</dbReference>
<dbReference type="InterPro" id="IPR022450">
    <property type="entry name" value="TsaD"/>
</dbReference>